<reference evidence="2" key="1">
    <citation type="submission" date="2015-01" db="EMBL/GenBank/DDBJ databases">
        <authorList>
            <person name="Aksoy S."/>
            <person name="Warren W."/>
            <person name="Wilson R.K."/>
        </authorList>
    </citation>
    <scope>NUCLEOTIDE SEQUENCE [LARGE SCALE GENOMIC DNA]</scope>
    <source>
        <strain evidence="2">IAEA</strain>
    </source>
</reference>
<evidence type="ECO:0000313" key="1">
    <source>
        <dbReference type="EnsemblMetazoa" id="GPPI049894-PA"/>
    </source>
</evidence>
<evidence type="ECO:0000313" key="2">
    <source>
        <dbReference type="Proteomes" id="UP000092460"/>
    </source>
</evidence>
<keyword evidence="2" id="KW-1185">Reference proteome</keyword>
<dbReference type="Proteomes" id="UP000092460">
    <property type="component" value="Unassembled WGS sequence"/>
</dbReference>
<dbReference type="EMBL" id="JXJN01026201">
    <property type="status" value="NOT_ANNOTATED_CDS"/>
    <property type="molecule type" value="Genomic_DNA"/>
</dbReference>
<dbReference type="VEuPathDB" id="VectorBase:GPPI049894"/>
<proteinExistence type="predicted"/>
<reference evidence="1" key="2">
    <citation type="submission" date="2020-05" db="UniProtKB">
        <authorList>
            <consortium name="EnsemblMetazoa"/>
        </authorList>
    </citation>
    <scope>IDENTIFICATION</scope>
    <source>
        <strain evidence="1">IAEA</strain>
    </source>
</reference>
<name>A0A1B0C5R8_9MUSC</name>
<dbReference type="EnsemblMetazoa" id="GPPI049894-RA">
    <property type="protein sequence ID" value="GPPI049894-PA"/>
    <property type="gene ID" value="GPPI049894"/>
</dbReference>
<protein>
    <submittedName>
        <fullName evidence="1">Uncharacterized protein</fullName>
    </submittedName>
</protein>
<accession>A0A1B0C5R8</accession>
<organism evidence="1 2">
    <name type="scientific">Glossina palpalis gambiensis</name>
    <dbReference type="NCBI Taxonomy" id="67801"/>
    <lineage>
        <taxon>Eukaryota</taxon>
        <taxon>Metazoa</taxon>
        <taxon>Ecdysozoa</taxon>
        <taxon>Arthropoda</taxon>
        <taxon>Hexapoda</taxon>
        <taxon>Insecta</taxon>
        <taxon>Pterygota</taxon>
        <taxon>Neoptera</taxon>
        <taxon>Endopterygota</taxon>
        <taxon>Diptera</taxon>
        <taxon>Brachycera</taxon>
        <taxon>Muscomorpha</taxon>
        <taxon>Hippoboscoidea</taxon>
        <taxon>Glossinidae</taxon>
        <taxon>Glossina</taxon>
    </lineage>
</organism>
<dbReference type="AlphaFoldDB" id="A0A1B0C5R8"/>
<sequence>MWTRAKHHIIYFAQQSLSAVLVTASTTDFGFKMCKAAAMRVCAHVDQFGPCMLGHVCSDVMVLNFTSKY</sequence>